<evidence type="ECO:0000256" key="1">
    <source>
        <dbReference type="SAM" id="MobiDB-lite"/>
    </source>
</evidence>
<accession>A0A3B0ZNN5</accession>
<organism evidence="2">
    <name type="scientific">hydrothermal vent metagenome</name>
    <dbReference type="NCBI Taxonomy" id="652676"/>
    <lineage>
        <taxon>unclassified sequences</taxon>
        <taxon>metagenomes</taxon>
        <taxon>ecological metagenomes</taxon>
    </lineage>
</organism>
<feature type="compositionally biased region" description="Polar residues" evidence="1">
    <location>
        <begin position="138"/>
        <end position="150"/>
    </location>
</feature>
<dbReference type="Pfam" id="PF02391">
    <property type="entry name" value="MoaE"/>
    <property type="match status" value="1"/>
</dbReference>
<dbReference type="Gene3D" id="3.90.1170.40">
    <property type="entry name" value="Molybdopterin biosynthesis MoaE subunit"/>
    <property type="match status" value="1"/>
</dbReference>
<dbReference type="CDD" id="cd00756">
    <property type="entry name" value="MoaE"/>
    <property type="match status" value="1"/>
</dbReference>
<proteinExistence type="predicted"/>
<name>A0A3B0ZNN5_9ZZZZ</name>
<gene>
    <name evidence="2" type="ORF">MNBD_GAMMA18-1233</name>
</gene>
<keyword evidence="2" id="KW-0808">Transferase</keyword>
<dbReference type="InterPro" id="IPR036563">
    <property type="entry name" value="MoaE_sf"/>
</dbReference>
<feature type="region of interest" description="Disordered" evidence="1">
    <location>
        <begin position="126"/>
        <end position="150"/>
    </location>
</feature>
<dbReference type="EMBL" id="UOFP01000250">
    <property type="protein sequence ID" value="VAW89032.1"/>
    <property type="molecule type" value="Genomic_DNA"/>
</dbReference>
<dbReference type="EC" id="2.8.1.12" evidence="2"/>
<protein>
    <submittedName>
        <fullName evidence="2">Molybdopterin synthase catalytic subunit MoaE</fullName>
        <ecNumber evidence="2">2.8.1.12</ecNumber>
    </submittedName>
</protein>
<dbReference type="SUPFAM" id="SSF54690">
    <property type="entry name" value="Molybdopterin synthase subunit MoaE"/>
    <property type="match status" value="1"/>
</dbReference>
<dbReference type="AlphaFoldDB" id="A0A3B0ZNN5"/>
<dbReference type="GO" id="GO:0006777">
    <property type="term" value="P:Mo-molybdopterin cofactor biosynthetic process"/>
    <property type="evidence" value="ECO:0007669"/>
    <property type="project" value="InterPro"/>
</dbReference>
<reference evidence="2" key="1">
    <citation type="submission" date="2018-06" db="EMBL/GenBank/DDBJ databases">
        <authorList>
            <person name="Zhirakovskaya E."/>
        </authorList>
    </citation>
    <scope>NUCLEOTIDE SEQUENCE</scope>
</reference>
<dbReference type="GO" id="GO:0030366">
    <property type="term" value="F:molybdopterin synthase activity"/>
    <property type="evidence" value="ECO:0007669"/>
    <property type="project" value="UniProtKB-EC"/>
</dbReference>
<evidence type="ECO:0000313" key="2">
    <source>
        <dbReference type="EMBL" id="VAW89032.1"/>
    </source>
</evidence>
<dbReference type="PANTHER" id="PTHR23404">
    <property type="entry name" value="MOLYBDOPTERIN SYNTHASE RELATED"/>
    <property type="match status" value="1"/>
</dbReference>
<sequence>MQVIIQPHSFDPYEALSKYQNNLRSGRYGAVVSFVGVMRDFNEDESVTAMTLEHYPGMTEKEIERICQEALSQYPIDDLLVIHRVGDITPNEPIVLVVVWSAHRSAAFDSCREIINQLKQRAPFWKREQGEQGPRWVSGNTQDPALTNPV</sequence>
<dbReference type="InterPro" id="IPR003448">
    <property type="entry name" value="Mopterin_biosynth_MoaE"/>
</dbReference>